<evidence type="ECO:0000313" key="4">
    <source>
        <dbReference type="EMBL" id="RKF56277.1"/>
    </source>
</evidence>
<gene>
    <name evidence="4" type="ORF">GcM3_196026</name>
</gene>
<dbReference type="GO" id="GO:0006511">
    <property type="term" value="P:ubiquitin-dependent protein catabolic process"/>
    <property type="evidence" value="ECO:0007669"/>
    <property type="project" value="TreeGrafter"/>
</dbReference>
<dbReference type="EMBL" id="MCBQ01019667">
    <property type="protein sequence ID" value="RKF56277.1"/>
    <property type="molecule type" value="Genomic_DNA"/>
</dbReference>
<name>A0A420HFV5_9PEZI</name>
<keyword evidence="1" id="KW-0963">Cytoplasm</keyword>
<dbReference type="InterPro" id="IPR050756">
    <property type="entry name" value="CSN3"/>
</dbReference>
<dbReference type="PANTHER" id="PTHR10758">
    <property type="entry name" value="26S PROTEASOME NON-ATPASE REGULATORY SUBUNIT 3/COP9 SIGNALOSOME COMPLEX SUBUNIT 3"/>
    <property type="match status" value="1"/>
</dbReference>
<organism evidence="4 5">
    <name type="scientific">Golovinomyces cichoracearum</name>
    <dbReference type="NCBI Taxonomy" id="62708"/>
    <lineage>
        <taxon>Eukaryota</taxon>
        <taxon>Fungi</taxon>
        <taxon>Dikarya</taxon>
        <taxon>Ascomycota</taxon>
        <taxon>Pezizomycotina</taxon>
        <taxon>Leotiomycetes</taxon>
        <taxon>Erysiphales</taxon>
        <taxon>Erysiphaceae</taxon>
        <taxon>Golovinomyces</taxon>
    </lineage>
</organism>
<dbReference type="Proteomes" id="UP000283383">
    <property type="component" value="Unassembled WGS sequence"/>
</dbReference>
<evidence type="ECO:0000256" key="1">
    <source>
        <dbReference type="ARBA" id="ARBA00022490"/>
    </source>
</evidence>
<comment type="caution">
    <text evidence="4">The sequence shown here is derived from an EMBL/GenBank/DDBJ whole genome shotgun (WGS) entry which is preliminary data.</text>
</comment>
<dbReference type="PANTHER" id="PTHR10758:SF1">
    <property type="entry name" value="COP9 SIGNALOSOME COMPLEX SUBUNIT 3"/>
    <property type="match status" value="1"/>
</dbReference>
<dbReference type="InterPro" id="IPR055089">
    <property type="entry name" value="COP9_N"/>
</dbReference>
<reference evidence="4 5" key="1">
    <citation type="journal article" date="2018" name="BMC Genomics">
        <title>Comparative genome analyses reveal sequence features reflecting distinct modes of host-adaptation between dicot and monocot powdery mildew.</title>
        <authorList>
            <person name="Wu Y."/>
            <person name="Ma X."/>
            <person name="Pan Z."/>
            <person name="Kale S.D."/>
            <person name="Song Y."/>
            <person name="King H."/>
            <person name="Zhang Q."/>
            <person name="Presley C."/>
            <person name="Deng X."/>
            <person name="Wei C.I."/>
            <person name="Xiao S."/>
        </authorList>
    </citation>
    <scope>NUCLEOTIDE SEQUENCE [LARGE SCALE GENOMIC DNA]</scope>
    <source>
        <strain evidence="4">UMSG3</strain>
    </source>
</reference>
<dbReference type="STRING" id="62708.A0A420HFV5"/>
<feature type="compositionally biased region" description="Polar residues" evidence="2">
    <location>
        <begin position="461"/>
        <end position="472"/>
    </location>
</feature>
<dbReference type="AlphaFoldDB" id="A0A420HFV5"/>
<accession>A0A420HFV5</accession>
<feature type="region of interest" description="Disordered" evidence="2">
    <location>
        <begin position="460"/>
        <end position="483"/>
    </location>
</feature>
<keyword evidence="5" id="KW-1185">Reference proteome</keyword>
<dbReference type="GO" id="GO:0008180">
    <property type="term" value="C:COP9 signalosome"/>
    <property type="evidence" value="ECO:0007669"/>
    <property type="project" value="TreeGrafter"/>
</dbReference>
<dbReference type="Pfam" id="PF22788">
    <property type="entry name" value="COP9_hel_rpt"/>
    <property type="match status" value="1"/>
</dbReference>
<evidence type="ECO:0000313" key="5">
    <source>
        <dbReference type="Proteomes" id="UP000283383"/>
    </source>
</evidence>
<evidence type="ECO:0000256" key="2">
    <source>
        <dbReference type="SAM" id="MobiDB-lite"/>
    </source>
</evidence>
<evidence type="ECO:0000259" key="3">
    <source>
        <dbReference type="Pfam" id="PF22788"/>
    </source>
</evidence>
<protein>
    <submittedName>
        <fullName evidence="4">COP9 signalosome complex subunit 3</fullName>
    </submittedName>
</protein>
<sequence>MDGVLSKLLSFPPHPPPPIPLSDSQYDEGIKEQIEVIRRLSNPILLQKTAGGEDTLDQVINPAINTVPYTFILLASISVCSDGNETNTTKIWDKITAYLTLFDLRQIRYLGSEFTAIIDAAASFAQSTNRPGLALVPIRDALLRLDPSGAVLTSNHLRLARLALESRDYEALGPFLDNIVLYVPDCIKIPKPKHLCAMNLNPVTYITSSSGLTATMNYIDVLEYFICCGIACLGIRKWKDALKHFECAITYPTRDAVSKPMVEAYKKWLLTGLITYGKAQTMPKSTSSEVARVYHSLARQYDSLASVFENGSASDLKKEAEQNEKKWITDSNSALVTEVLASYQKFQIRNLAKIYHKISIVEIHNQTTSAGIDDNQLSVSDTERLVLKMINDEELYATLSASPPSPSILTFWPAGPILTESQIQKELSTTKSRIQYLSQEIKMTDRNLKHDRDYIKHLQTQKKASQQGNSDNENQEVETVMSWNDIVEDEDIMGVY</sequence>
<proteinExistence type="predicted"/>
<feature type="domain" description="COP9 signalosome complex subunit 3 N-terminal helical repeats" evidence="3">
    <location>
        <begin position="45"/>
        <end position="288"/>
    </location>
</feature>